<dbReference type="OrthoDB" id="5552418at2759"/>
<keyword evidence="3" id="KW-1185">Reference proteome</keyword>
<evidence type="ECO:0000256" key="1">
    <source>
        <dbReference type="SAM" id="MobiDB-lite"/>
    </source>
</evidence>
<proteinExistence type="predicted"/>
<feature type="compositionally biased region" description="Basic and acidic residues" evidence="1">
    <location>
        <begin position="1"/>
        <end position="14"/>
    </location>
</feature>
<reference evidence="2" key="2">
    <citation type="journal article" date="2023" name="IMA Fungus">
        <title>Comparative genomic study of the Penicillium genus elucidates a diverse pangenome and 15 lateral gene transfer events.</title>
        <authorList>
            <person name="Petersen C."/>
            <person name="Sorensen T."/>
            <person name="Nielsen M.R."/>
            <person name="Sondergaard T.E."/>
            <person name="Sorensen J.L."/>
            <person name="Fitzpatrick D.A."/>
            <person name="Frisvad J.C."/>
            <person name="Nielsen K.L."/>
        </authorList>
    </citation>
    <scope>NUCLEOTIDE SEQUENCE</scope>
    <source>
        <strain evidence="2">IBT 21472</strain>
    </source>
</reference>
<reference evidence="2" key="1">
    <citation type="submission" date="2022-12" db="EMBL/GenBank/DDBJ databases">
        <authorList>
            <person name="Petersen C."/>
        </authorList>
    </citation>
    <scope>NUCLEOTIDE SEQUENCE</scope>
    <source>
        <strain evidence="2">IBT 21472</strain>
    </source>
</reference>
<dbReference type="Proteomes" id="UP001147746">
    <property type="component" value="Unassembled WGS sequence"/>
</dbReference>
<organism evidence="2 3">
    <name type="scientific">Penicillium atrosanguineum</name>
    <dbReference type="NCBI Taxonomy" id="1132637"/>
    <lineage>
        <taxon>Eukaryota</taxon>
        <taxon>Fungi</taxon>
        <taxon>Dikarya</taxon>
        <taxon>Ascomycota</taxon>
        <taxon>Pezizomycotina</taxon>
        <taxon>Eurotiomycetes</taxon>
        <taxon>Eurotiomycetidae</taxon>
        <taxon>Eurotiales</taxon>
        <taxon>Aspergillaceae</taxon>
        <taxon>Penicillium</taxon>
    </lineage>
</organism>
<name>A0A9W9GSR0_9EURO</name>
<dbReference type="AlphaFoldDB" id="A0A9W9GSR0"/>
<feature type="region of interest" description="Disordered" evidence="1">
    <location>
        <begin position="1"/>
        <end position="43"/>
    </location>
</feature>
<protein>
    <submittedName>
        <fullName evidence="2">Uncharacterized protein</fullName>
    </submittedName>
</protein>
<dbReference type="EMBL" id="JAPZBO010000001">
    <property type="protein sequence ID" value="KAJ5330880.1"/>
    <property type="molecule type" value="Genomic_DNA"/>
</dbReference>
<evidence type="ECO:0000313" key="2">
    <source>
        <dbReference type="EMBL" id="KAJ5330880.1"/>
    </source>
</evidence>
<gene>
    <name evidence="2" type="ORF">N7476_000663</name>
</gene>
<comment type="caution">
    <text evidence="2">The sequence shown here is derived from an EMBL/GenBank/DDBJ whole genome shotgun (WGS) entry which is preliminary data.</text>
</comment>
<accession>A0A9W9GSR0</accession>
<sequence length="364" mass="40651">MDGDQRMKQQERLMARSGNGSRATDQLEAPRGDPTGISQAERAMSYDYGNTGFQDVSNVYGFRQAQGQGQNLSQSQSRRREQFVPYESAMLYGFGQQGPAPGPFEAVPQYQTRQSAAIEALSNTFAVPQYFAPEDAPAGVHGLSPYLNAGVPYNQPGPMPRSSTSQPFPAMSDFSPIGQGRLDPPLGQDGPRQDLTEQSVDEAFSQYQQALRGTFDHTRAGRLVDASRSLLEISEWLVTNARDLGILRDDHLQYEHRLQLWNHFNLSWLAVCQKQKDMTQDLVSTGHQPAQTSLLSRERMEEMGKDLIQLCDQLEQHGLVDYQMGIWEEEILCVLGQCLDLMESRPDLLRAQTVPEPATAAQRP</sequence>
<feature type="region of interest" description="Disordered" evidence="1">
    <location>
        <begin position="153"/>
        <end position="194"/>
    </location>
</feature>
<evidence type="ECO:0000313" key="3">
    <source>
        <dbReference type="Proteomes" id="UP001147746"/>
    </source>
</evidence>